<dbReference type="PROSITE" id="PS50921">
    <property type="entry name" value="ANTAR"/>
    <property type="match status" value="1"/>
</dbReference>
<protein>
    <submittedName>
        <fullName evidence="3">ANTAR domain-containing protein</fullName>
    </submittedName>
</protein>
<dbReference type="InterPro" id="IPR005561">
    <property type="entry name" value="ANTAR"/>
</dbReference>
<sequence>MTTGTPRPGQRGSGAAEPRDTATRHADAMRSLASEVDRLQRNLDTASRQSENLQAALESNRRIGMAIGILMVTRQLTDDAAFDCLRQVSNQRNVKLRLVAEEVIYRGALD</sequence>
<dbReference type="SMART" id="SM01012">
    <property type="entry name" value="ANTAR"/>
    <property type="match status" value="1"/>
</dbReference>
<name>A0A1G9PGI4_9ACTN</name>
<organism evidence="3 4">
    <name type="scientific">Geodermatophilus siccatus</name>
    <dbReference type="NCBI Taxonomy" id="1137991"/>
    <lineage>
        <taxon>Bacteria</taxon>
        <taxon>Bacillati</taxon>
        <taxon>Actinomycetota</taxon>
        <taxon>Actinomycetes</taxon>
        <taxon>Geodermatophilales</taxon>
        <taxon>Geodermatophilaceae</taxon>
        <taxon>Geodermatophilus</taxon>
    </lineage>
</organism>
<evidence type="ECO:0000259" key="2">
    <source>
        <dbReference type="PROSITE" id="PS50921"/>
    </source>
</evidence>
<feature type="region of interest" description="Disordered" evidence="1">
    <location>
        <begin position="1"/>
        <end position="26"/>
    </location>
</feature>
<accession>A0A1G9PGI4</accession>
<dbReference type="AlphaFoldDB" id="A0A1G9PGI4"/>
<dbReference type="InterPro" id="IPR011006">
    <property type="entry name" value="CheY-like_superfamily"/>
</dbReference>
<evidence type="ECO:0000313" key="3">
    <source>
        <dbReference type="EMBL" id="SDL97916.1"/>
    </source>
</evidence>
<dbReference type="InterPro" id="IPR036388">
    <property type="entry name" value="WH-like_DNA-bd_sf"/>
</dbReference>
<feature type="domain" description="ANTAR" evidence="2">
    <location>
        <begin position="43"/>
        <end position="104"/>
    </location>
</feature>
<dbReference type="Pfam" id="PF03861">
    <property type="entry name" value="ANTAR"/>
    <property type="match status" value="1"/>
</dbReference>
<proteinExistence type="predicted"/>
<evidence type="ECO:0000313" key="4">
    <source>
        <dbReference type="Proteomes" id="UP000198680"/>
    </source>
</evidence>
<dbReference type="Gene3D" id="1.10.10.10">
    <property type="entry name" value="Winged helix-like DNA-binding domain superfamily/Winged helix DNA-binding domain"/>
    <property type="match status" value="1"/>
</dbReference>
<dbReference type="STRING" id="1137991.SAMN05660642_01217"/>
<reference evidence="4" key="1">
    <citation type="submission" date="2016-10" db="EMBL/GenBank/DDBJ databases">
        <authorList>
            <person name="Varghese N."/>
            <person name="Submissions S."/>
        </authorList>
    </citation>
    <scope>NUCLEOTIDE SEQUENCE [LARGE SCALE GENOMIC DNA]</scope>
    <source>
        <strain evidence="4">DSM 45419</strain>
    </source>
</reference>
<dbReference type="GO" id="GO:0003723">
    <property type="term" value="F:RNA binding"/>
    <property type="evidence" value="ECO:0007669"/>
    <property type="project" value="InterPro"/>
</dbReference>
<dbReference type="Proteomes" id="UP000198680">
    <property type="component" value="Unassembled WGS sequence"/>
</dbReference>
<evidence type="ECO:0000256" key="1">
    <source>
        <dbReference type="SAM" id="MobiDB-lite"/>
    </source>
</evidence>
<gene>
    <name evidence="3" type="ORF">SAMN05660642_01217</name>
</gene>
<keyword evidence="4" id="KW-1185">Reference proteome</keyword>
<dbReference type="EMBL" id="FNHE01000003">
    <property type="protein sequence ID" value="SDL97916.1"/>
    <property type="molecule type" value="Genomic_DNA"/>
</dbReference>
<dbReference type="SUPFAM" id="SSF52172">
    <property type="entry name" value="CheY-like"/>
    <property type="match status" value="1"/>
</dbReference>
<feature type="compositionally biased region" description="Basic and acidic residues" evidence="1">
    <location>
        <begin position="17"/>
        <end position="26"/>
    </location>
</feature>